<dbReference type="EMBL" id="AP028911">
    <property type="protein sequence ID" value="BES92600.1"/>
    <property type="molecule type" value="Genomic_DNA"/>
</dbReference>
<evidence type="ECO:0000313" key="2">
    <source>
        <dbReference type="EMBL" id="BES92600.1"/>
    </source>
</evidence>
<gene>
    <name evidence="2" type="ORF">NTJ_05409</name>
</gene>
<evidence type="ECO:0000256" key="1">
    <source>
        <dbReference type="SAM" id="MobiDB-lite"/>
    </source>
</evidence>
<keyword evidence="3" id="KW-1185">Reference proteome</keyword>
<proteinExistence type="predicted"/>
<evidence type="ECO:0000313" key="3">
    <source>
        <dbReference type="Proteomes" id="UP001307889"/>
    </source>
</evidence>
<sequence length="110" mass="11263">MNRCGLKPEQARVLYFPPSTTNRVGTGRGAGGDGGGLAEIRGEGDVRRAGDTGSEGRAVRSGSPRNDTATSAVASSSFPQGAGYIPFSRSAISPPGEVVDVHLIYTSHSS</sequence>
<accession>A0ABN7AK19</accession>
<dbReference type="Proteomes" id="UP001307889">
    <property type="component" value="Chromosome 3"/>
</dbReference>
<organism evidence="2 3">
    <name type="scientific">Nesidiocoris tenuis</name>
    <dbReference type="NCBI Taxonomy" id="355587"/>
    <lineage>
        <taxon>Eukaryota</taxon>
        <taxon>Metazoa</taxon>
        <taxon>Ecdysozoa</taxon>
        <taxon>Arthropoda</taxon>
        <taxon>Hexapoda</taxon>
        <taxon>Insecta</taxon>
        <taxon>Pterygota</taxon>
        <taxon>Neoptera</taxon>
        <taxon>Paraneoptera</taxon>
        <taxon>Hemiptera</taxon>
        <taxon>Heteroptera</taxon>
        <taxon>Panheteroptera</taxon>
        <taxon>Cimicomorpha</taxon>
        <taxon>Miridae</taxon>
        <taxon>Dicyphina</taxon>
        <taxon>Nesidiocoris</taxon>
    </lineage>
</organism>
<name>A0ABN7AK19_9HEMI</name>
<feature type="compositionally biased region" description="Gly residues" evidence="1">
    <location>
        <begin position="26"/>
        <end position="37"/>
    </location>
</feature>
<feature type="compositionally biased region" description="Basic and acidic residues" evidence="1">
    <location>
        <begin position="40"/>
        <end position="50"/>
    </location>
</feature>
<reference evidence="2 3" key="1">
    <citation type="submission" date="2023-09" db="EMBL/GenBank/DDBJ databases">
        <title>Nesidiocoris tenuis whole genome shotgun sequence.</title>
        <authorList>
            <person name="Shibata T."/>
            <person name="Shimoda M."/>
            <person name="Kobayashi T."/>
            <person name="Uehara T."/>
        </authorList>
    </citation>
    <scope>NUCLEOTIDE SEQUENCE [LARGE SCALE GENOMIC DNA]</scope>
    <source>
        <strain evidence="2 3">Japan</strain>
    </source>
</reference>
<protein>
    <submittedName>
        <fullName evidence="2">Uncharacterized protein</fullName>
    </submittedName>
</protein>
<feature type="region of interest" description="Disordered" evidence="1">
    <location>
        <begin position="18"/>
        <end position="80"/>
    </location>
</feature>
<feature type="compositionally biased region" description="Polar residues" evidence="1">
    <location>
        <begin position="63"/>
        <end position="79"/>
    </location>
</feature>